<reference evidence="3" key="1">
    <citation type="submission" date="2016-11" db="EMBL/GenBank/DDBJ databases">
        <authorList>
            <person name="Varghese N."/>
            <person name="Submissions S."/>
        </authorList>
    </citation>
    <scope>NUCLEOTIDE SEQUENCE [LARGE SCALE GENOMIC DNA]</scope>
    <source>
        <strain evidence="3">DSM 16219</strain>
    </source>
</reference>
<name>A0A1M6CR93_9BACT</name>
<dbReference type="STRING" id="1121393.SAMN02745216_00305"/>
<dbReference type="OrthoDB" id="5475831at2"/>
<dbReference type="NCBIfam" id="TIGR03696">
    <property type="entry name" value="Rhs_assc_core"/>
    <property type="match status" value="1"/>
</dbReference>
<dbReference type="EMBL" id="FQZU01000001">
    <property type="protein sequence ID" value="SHI63490.1"/>
    <property type="molecule type" value="Genomic_DNA"/>
</dbReference>
<sequence>MALTYDAMGNILTKSVGSDVLTYAYEMNGSVQTQRLSSVAYGSNPAKSFVHDANGNMTQGWDFSDPANPVQRTIQYNADDKPISITMGLDTTLFTYDANGDRAIKEIAGGDITYYVSGGYEVTNGVPVKYISGGGLSIAKIENGVTTYQHSDHLGSSTVVTNESGQEIEKSDYRPFGEERNHWGVTNDKHRYTGQEKDFSTGLYNYNARLYDPILGRFTSADIFVPDPLDPQSYNRFAYCRNNPLSYTDPSGHFVVEMIVGAVIGALIGGATEAILGGDILQGMATGAISGAIFFGVGQLGLTGIEQITAHALGGALSGGISSAISGGDIGLGMLTGAIAAGVGQYAGSSGLIHDDFCSQLIGRSVVGAVTGGVASTICGQDFFDGFMQGAKTAAIGFLCNHMLHEAGRFVGASQGEAATQWYAEKYNETGNPIYLVGGTVAALWTPETYADTAMTLFGGKAIGWAGKVLGRWRNAGQAAKMAKGTIPGCFVKGVPVETAVGLVAIENIQVGDFVLARDEVTGEFAYKEVLATFIRGKQPVIDLKFEDEQGREEIITATVEHPFWVKGQRWVGASDLVPEDQIFTSQNQWLTLISATLTPELETVYNFEVDQTHNYFVGQSGAWVHNNCGNGKKITHKIIKRASKGADGGESVHIIEQAGGETISVTHRVTKAGQVVHQHQTHIGKYGSSRVFPESWITNKTM</sequence>
<dbReference type="SMART" id="SM00306">
    <property type="entry name" value="HintN"/>
    <property type="match status" value="1"/>
</dbReference>
<dbReference type="PANTHER" id="PTHR32305">
    <property type="match status" value="1"/>
</dbReference>
<dbReference type="InterPro" id="IPR050708">
    <property type="entry name" value="T6SS_VgrG/RHS"/>
</dbReference>
<dbReference type="InterPro" id="IPR003587">
    <property type="entry name" value="Hint_dom_N"/>
</dbReference>
<dbReference type="Proteomes" id="UP000183994">
    <property type="component" value="Unassembled WGS sequence"/>
</dbReference>
<feature type="domain" description="Hint" evidence="1">
    <location>
        <begin position="488"/>
        <end position="587"/>
    </location>
</feature>
<dbReference type="InterPro" id="IPR030934">
    <property type="entry name" value="Intein_C"/>
</dbReference>
<dbReference type="Pfam" id="PF07591">
    <property type="entry name" value="PT-HINT"/>
    <property type="match status" value="1"/>
</dbReference>
<proteinExistence type="predicted"/>
<dbReference type="CDD" id="cd00081">
    <property type="entry name" value="Hint"/>
    <property type="match status" value="1"/>
</dbReference>
<dbReference type="NCBIfam" id="TIGR01443">
    <property type="entry name" value="intein_Cterm"/>
    <property type="match status" value="1"/>
</dbReference>
<evidence type="ECO:0000313" key="3">
    <source>
        <dbReference type="Proteomes" id="UP000183994"/>
    </source>
</evidence>
<organism evidence="2 3">
    <name type="scientific">Desulfatibacillum alkenivorans DSM 16219</name>
    <dbReference type="NCBI Taxonomy" id="1121393"/>
    <lineage>
        <taxon>Bacteria</taxon>
        <taxon>Pseudomonadati</taxon>
        <taxon>Thermodesulfobacteriota</taxon>
        <taxon>Desulfobacteria</taxon>
        <taxon>Desulfobacterales</taxon>
        <taxon>Desulfatibacillaceae</taxon>
        <taxon>Desulfatibacillum</taxon>
    </lineage>
</organism>
<dbReference type="SUPFAM" id="SSF51294">
    <property type="entry name" value="Hedgehog/intein (Hint) domain"/>
    <property type="match status" value="1"/>
</dbReference>
<dbReference type="Gene3D" id="2.170.16.10">
    <property type="entry name" value="Hedgehog/Intein (Hint) domain"/>
    <property type="match status" value="1"/>
</dbReference>
<evidence type="ECO:0000313" key="2">
    <source>
        <dbReference type="EMBL" id="SHI63490.1"/>
    </source>
</evidence>
<dbReference type="AlphaFoldDB" id="A0A1M6CR93"/>
<dbReference type="PANTHER" id="PTHR32305:SF15">
    <property type="entry name" value="PROTEIN RHSA-RELATED"/>
    <property type="match status" value="1"/>
</dbReference>
<dbReference type="Gene3D" id="2.180.10.10">
    <property type="entry name" value="RHS repeat-associated core"/>
    <property type="match status" value="1"/>
</dbReference>
<protein>
    <submittedName>
        <fullName evidence="2">Intein C-terminal splicing region/RHS repeat-associated core domain-containing protein</fullName>
    </submittedName>
</protein>
<gene>
    <name evidence="2" type="ORF">SAMN02745216_00305</name>
</gene>
<accession>A0A1M6CR93</accession>
<dbReference type="InterPro" id="IPR036844">
    <property type="entry name" value="Hint_dom_sf"/>
</dbReference>
<dbReference type="RefSeq" id="WP_073472166.1">
    <property type="nucleotide sequence ID" value="NZ_FQZU01000001.1"/>
</dbReference>
<evidence type="ECO:0000259" key="1">
    <source>
        <dbReference type="SMART" id="SM00306"/>
    </source>
</evidence>
<dbReference type="InterPro" id="IPR022385">
    <property type="entry name" value="Rhs_assc_core"/>
</dbReference>
<keyword evidence="3" id="KW-1185">Reference proteome</keyword>